<protein>
    <submittedName>
        <fullName evidence="2">Uncharacterized protein</fullName>
    </submittedName>
</protein>
<feature type="region of interest" description="Disordered" evidence="1">
    <location>
        <begin position="31"/>
        <end position="70"/>
    </location>
</feature>
<keyword evidence="3" id="KW-1185">Reference proteome</keyword>
<name>A0A521ESV7_9RHOB</name>
<dbReference type="Proteomes" id="UP000319014">
    <property type="component" value="Unassembled WGS sequence"/>
</dbReference>
<reference evidence="2 3" key="1">
    <citation type="submission" date="2017-05" db="EMBL/GenBank/DDBJ databases">
        <authorList>
            <person name="Varghese N."/>
            <person name="Submissions S."/>
        </authorList>
    </citation>
    <scope>NUCLEOTIDE SEQUENCE [LARGE SCALE GENOMIC DNA]</scope>
    <source>
        <strain evidence="2 3">DSM 100094</strain>
    </source>
</reference>
<organism evidence="2 3">
    <name type="scientific">Paracoccus laeviglucosivorans</name>
    <dbReference type="NCBI Taxonomy" id="1197861"/>
    <lineage>
        <taxon>Bacteria</taxon>
        <taxon>Pseudomonadati</taxon>
        <taxon>Pseudomonadota</taxon>
        <taxon>Alphaproteobacteria</taxon>
        <taxon>Rhodobacterales</taxon>
        <taxon>Paracoccaceae</taxon>
        <taxon>Paracoccus</taxon>
    </lineage>
</organism>
<sequence length="70" mass="7589">MADSIPAIAQRFTSRHDIRRTHADISLARGVRMGPRAFPPGSPMPSQPAAPGNPPPPPVKMPAVYRHAQR</sequence>
<evidence type="ECO:0000313" key="2">
    <source>
        <dbReference type="EMBL" id="SMO86962.1"/>
    </source>
</evidence>
<evidence type="ECO:0000313" key="3">
    <source>
        <dbReference type="Proteomes" id="UP000319014"/>
    </source>
</evidence>
<proteinExistence type="predicted"/>
<dbReference type="RefSeq" id="WP_142664018.1">
    <property type="nucleotide sequence ID" value="NZ_FXTK01000015.1"/>
</dbReference>
<feature type="compositionally biased region" description="Pro residues" evidence="1">
    <location>
        <begin position="37"/>
        <end position="60"/>
    </location>
</feature>
<evidence type="ECO:0000256" key="1">
    <source>
        <dbReference type="SAM" id="MobiDB-lite"/>
    </source>
</evidence>
<dbReference type="EMBL" id="FXTK01000015">
    <property type="protein sequence ID" value="SMO86962.1"/>
    <property type="molecule type" value="Genomic_DNA"/>
</dbReference>
<dbReference type="AlphaFoldDB" id="A0A521ESV7"/>
<accession>A0A521ESV7</accession>
<gene>
    <name evidence="2" type="ORF">SAMN06265221_11551</name>
</gene>